<reference evidence="4" key="1">
    <citation type="submission" date="2021-06" db="EMBL/GenBank/DDBJ databases">
        <title>Direct submission.</title>
        <authorList>
            <person name="Lee C.-S."/>
            <person name="Jin L."/>
        </authorList>
    </citation>
    <scope>NUCLEOTIDE SEQUENCE</scope>
    <source>
        <strain evidence="4">Con5</strain>
    </source>
</reference>
<dbReference type="AlphaFoldDB" id="A0A975S2H9"/>
<evidence type="ECO:0000259" key="3">
    <source>
        <dbReference type="PROSITE" id="PS51186"/>
    </source>
</evidence>
<organism evidence="4 5">
    <name type="scientific">Gemmobacter fulvus</name>
    <dbReference type="NCBI Taxonomy" id="2840474"/>
    <lineage>
        <taxon>Bacteria</taxon>
        <taxon>Pseudomonadati</taxon>
        <taxon>Pseudomonadota</taxon>
        <taxon>Alphaproteobacteria</taxon>
        <taxon>Rhodobacterales</taxon>
        <taxon>Paracoccaceae</taxon>
        <taxon>Gemmobacter</taxon>
    </lineage>
</organism>
<evidence type="ECO:0000256" key="2">
    <source>
        <dbReference type="ARBA" id="ARBA00023315"/>
    </source>
</evidence>
<name>A0A975S2H9_9RHOB</name>
<dbReference type="KEGG" id="gfu:KM031_03485"/>
<keyword evidence="5" id="KW-1185">Reference proteome</keyword>
<dbReference type="CDD" id="cd04301">
    <property type="entry name" value="NAT_SF"/>
    <property type="match status" value="1"/>
</dbReference>
<dbReference type="PROSITE" id="PS51186">
    <property type="entry name" value="GNAT"/>
    <property type="match status" value="1"/>
</dbReference>
<dbReference type="EMBL" id="CP076361">
    <property type="protein sequence ID" value="QWK90983.1"/>
    <property type="molecule type" value="Genomic_DNA"/>
</dbReference>
<protein>
    <submittedName>
        <fullName evidence="4">GNAT family N-acetyltransferase</fullName>
    </submittedName>
</protein>
<dbReference type="InterPro" id="IPR050832">
    <property type="entry name" value="Bact_Acetyltransf"/>
</dbReference>
<dbReference type="PANTHER" id="PTHR43877">
    <property type="entry name" value="AMINOALKYLPHOSPHONATE N-ACETYLTRANSFERASE-RELATED-RELATED"/>
    <property type="match status" value="1"/>
</dbReference>
<evidence type="ECO:0000313" key="4">
    <source>
        <dbReference type="EMBL" id="QWK90983.1"/>
    </source>
</evidence>
<dbReference type="SUPFAM" id="SSF55729">
    <property type="entry name" value="Acyl-CoA N-acyltransferases (Nat)"/>
    <property type="match status" value="1"/>
</dbReference>
<evidence type="ECO:0000313" key="5">
    <source>
        <dbReference type="Proteomes" id="UP000679352"/>
    </source>
</evidence>
<dbReference type="PANTHER" id="PTHR43877:SF2">
    <property type="entry name" value="AMINOALKYLPHOSPHONATE N-ACETYLTRANSFERASE-RELATED"/>
    <property type="match status" value="1"/>
</dbReference>
<proteinExistence type="predicted"/>
<keyword evidence="1" id="KW-0808">Transferase</keyword>
<dbReference type="InterPro" id="IPR016181">
    <property type="entry name" value="Acyl_CoA_acyltransferase"/>
</dbReference>
<gene>
    <name evidence="4" type="ORF">KM031_03485</name>
</gene>
<dbReference type="RefSeq" id="WP_215503174.1">
    <property type="nucleotide sequence ID" value="NZ_CP076361.1"/>
</dbReference>
<dbReference type="InterPro" id="IPR000182">
    <property type="entry name" value="GNAT_dom"/>
</dbReference>
<dbReference type="Pfam" id="PF00583">
    <property type="entry name" value="Acetyltransf_1"/>
    <property type="match status" value="1"/>
</dbReference>
<dbReference type="Gene3D" id="3.40.630.30">
    <property type="match status" value="1"/>
</dbReference>
<dbReference type="Proteomes" id="UP000679352">
    <property type="component" value="Chromosome"/>
</dbReference>
<evidence type="ECO:0000256" key="1">
    <source>
        <dbReference type="ARBA" id="ARBA00022679"/>
    </source>
</evidence>
<feature type="domain" description="N-acetyltransferase" evidence="3">
    <location>
        <begin position="1"/>
        <end position="153"/>
    </location>
</feature>
<accession>A0A975S2H9</accession>
<dbReference type="GO" id="GO:0016747">
    <property type="term" value="F:acyltransferase activity, transferring groups other than amino-acyl groups"/>
    <property type="evidence" value="ECO:0007669"/>
    <property type="project" value="InterPro"/>
</dbReference>
<keyword evidence="2" id="KW-0012">Acyltransferase</keyword>
<sequence length="153" mass="16666">MRIRRAEPGEGARLNTGLRALSAEMGDTHRATDALIEAACFGPHVALYGLLAEVGDEVQGVVAFSPQLSTYRGAIGVYISDLWVAEAARGQGLGRRLLAAVRDEAARLWGPGYLRLTVYAHNPDARRLYDRLGFTDRASEVWMVLDGQALEVL</sequence>